<keyword evidence="2" id="KW-0812">Transmembrane</keyword>
<proteinExistence type="predicted"/>
<keyword evidence="2" id="KW-1133">Transmembrane helix</keyword>
<accession>A0AAE1KQN1</accession>
<evidence type="ECO:0000256" key="2">
    <source>
        <dbReference type="SAM" id="Phobius"/>
    </source>
</evidence>
<keyword evidence="4" id="KW-1185">Reference proteome</keyword>
<dbReference type="AlphaFoldDB" id="A0AAE1KQN1"/>
<keyword evidence="2" id="KW-0472">Membrane</keyword>
<organism evidence="3 4">
    <name type="scientific">Petrolisthes cinctipes</name>
    <name type="common">Flat porcelain crab</name>
    <dbReference type="NCBI Taxonomy" id="88211"/>
    <lineage>
        <taxon>Eukaryota</taxon>
        <taxon>Metazoa</taxon>
        <taxon>Ecdysozoa</taxon>
        <taxon>Arthropoda</taxon>
        <taxon>Crustacea</taxon>
        <taxon>Multicrustacea</taxon>
        <taxon>Malacostraca</taxon>
        <taxon>Eumalacostraca</taxon>
        <taxon>Eucarida</taxon>
        <taxon>Decapoda</taxon>
        <taxon>Pleocyemata</taxon>
        <taxon>Anomura</taxon>
        <taxon>Galatheoidea</taxon>
        <taxon>Porcellanidae</taxon>
        <taxon>Petrolisthes</taxon>
    </lineage>
</organism>
<protein>
    <submittedName>
        <fullName evidence="3">Uncharacterized protein</fullName>
    </submittedName>
</protein>
<sequence>MVKCGRRMGGQGRTERASAAGGGTGLKTILMLVTCGVVAVTGSCHKAGNLTKRQQFIVSNGGIFLGYKAKKPAPNITISVLRQENHYPREEKSWHLDNITQESGWIYIYDTNENGQKKTVAYISGLEQDKVQYDDLKLTKVEVNTTEVEWTVCLTPAHMGKSNPADGGGGGQRGVPVWLVVMVVLVLLVLVGLVAFCLVHYHRKALEAAKVRGACGCGLDSASKTKEQHPLNPNFNTQEHDNNIYEEWNYAWLERKPVSRHDSKNSLYQSAGP</sequence>
<evidence type="ECO:0000313" key="3">
    <source>
        <dbReference type="EMBL" id="KAK3880253.1"/>
    </source>
</evidence>
<evidence type="ECO:0000256" key="1">
    <source>
        <dbReference type="SAM" id="MobiDB-lite"/>
    </source>
</evidence>
<gene>
    <name evidence="3" type="ORF">Pcinc_015244</name>
</gene>
<comment type="caution">
    <text evidence="3">The sequence shown here is derived from an EMBL/GenBank/DDBJ whole genome shotgun (WGS) entry which is preliminary data.</text>
</comment>
<dbReference type="Proteomes" id="UP001286313">
    <property type="component" value="Unassembled WGS sequence"/>
</dbReference>
<dbReference type="EMBL" id="JAWQEG010001337">
    <property type="protein sequence ID" value="KAK3880253.1"/>
    <property type="molecule type" value="Genomic_DNA"/>
</dbReference>
<feature type="region of interest" description="Disordered" evidence="1">
    <location>
        <begin position="1"/>
        <end position="20"/>
    </location>
</feature>
<feature type="transmembrane region" description="Helical" evidence="2">
    <location>
        <begin position="177"/>
        <end position="201"/>
    </location>
</feature>
<name>A0AAE1KQN1_PETCI</name>
<reference evidence="3" key="1">
    <citation type="submission" date="2023-10" db="EMBL/GenBank/DDBJ databases">
        <title>Genome assemblies of two species of porcelain crab, Petrolisthes cinctipes and Petrolisthes manimaculis (Anomura: Porcellanidae).</title>
        <authorList>
            <person name="Angst P."/>
        </authorList>
    </citation>
    <scope>NUCLEOTIDE SEQUENCE</scope>
    <source>
        <strain evidence="3">PB745_01</strain>
        <tissue evidence="3">Gill</tissue>
    </source>
</reference>
<evidence type="ECO:0000313" key="4">
    <source>
        <dbReference type="Proteomes" id="UP001286313"/>
    </source>
</evidence>